<evidence type="ECO:0000256" key="6">
    <source>
        <dbReference type="ARBA" id="ARBA00022989"/>
    </source>
</evidence>
<evidence type="ECO:0000256" key="5">
    <source>
        <dbReference type="ARBA" id="ARBA00022725"/>
    </source>
</evidence>
<keyword evidence="3 10" id="KW-0716">Sensory transduction</keyword>
<dbReference type="GO" id="GO:0007165">
    <property type="term" value="P:signal transduction"/>
    <property type="evidence" value="ECO:0007669"/>
    <property type="project" value="UniProtKB-KW"/>
</dbReference>
<gene>
    <name evidence="11" type="primary">LOC114324767</name>
</gene>
<dbReference type="GO" id="GO:0005549">
    <property type="term" value="F:odorant binding"/>
    <property type="evidence" value="ECO:0007669"/>
    <property type="project" value="InterPro"/>
</dbReference>
<evidence type="ECO:0000313" key="11">
    <source>
        <dbReference type="RefSeq" id="XP_028128413.1"/>
    </source>
</evidence>
<keyword evidence="9 10" id="KW-0807">Transducer</keyword>
<evidence type="ECO:0000256" key="4">
    <source>
        <dbReference type="ARBA" id="ARBA00022692"/>
    </source>
</evidence>
<comment type="similarity">
    <text evidence="10">Belongs to the insect chemoreceptor superfamily. Heteromeric odorant receptor channel (TC 1.A.69) family.</text>
</comment>
<keyword evidence="5 10" id="KW-0552">Olfaction</keyword>
<dbReference type="OrthoDB" id="7677057at2759"/>
<evidence type="ECO:0000256" key="3">
    <source>
        <dbReference type="ARBA" id="ARBA00022606"/>
    </source>
</evidence>
<dbReference type="InterPro" id="IPR004117">
    <property type="entry name" value="7tm6_olfct_rcpt"/>
</dbReference>
<organism evidence="11">
    <name type="scientific">Diabrotica virgifera virgifera</name>
    <name type="common">western corn rootworm</name>
    <dbReference type="NCBI Taxonomy" id="50390"/>
    <lineage>
        <taxon>Eukaryota</taxon>
        <taxon>Metazoa</taxon>
        <taxon>Ecdysozoa</taxon>
        <taxon>Arthropoda</taxon>
        <taxon>Hexapoda</taxon>
        <taxon>Insecta</taxon>
        <taxon>Pterygota</taxon>
        <taxon>Neoptera</taxon>
        <taxon>Endopterygota</taxon>
        <taxon>Coleoptera</taxon>
        <taxon>Polyphaga</taxon>
        <taxon>Cucujiformia</taxon>
        <taxon>Chrysomeloidea</taxon>
        <taxon>Chrysomelidae</taxon>
        <taxon>Galerucinae</taxon>
        <taxon>Diabroticina</taxon>
        <taxon>Diabroticites</taxon>
        <taxon>Diabrotica</taxon>
    </lineage>
</organism>
<evidence type="ECO:0000256" key="10">
    <source>
        <dbReference type="RuleBase" id="RU351113"/>
    </source>
</evidence>
<feature type="transmembrane region" description="Helical" evidence="10">
    <location>
        <begin position="175"/>
        <end position="201"/>
    </location>
</feature>
<dbReference type="GO" id="GO:0005886">
    <property type="term" value="C:plasma membrane"/>
    <property type="evidence" value="ECO:0007669"/>
    <property type="project" value="UniProtKB-SubCell"/>
</dbReference>
<comment type="subcellular location">
    <subcellularLocation>
        <location evidence="1 10">Cell membrane</location>
        <topology evidence="1 10">Multi-pass membrane protein</topology>
    </subcellularLocation>
</comment>
<feature type="transmembrane region" description="Helical" evidence="10">
    <location>
        <begin position="288"/>
        <end position="311"/>
    </location>
</feature>
<keyword evidence="8 10" id="KW-0675">Receptor</keyword>
<accession>A0A6P7F3H0</accession>
<feature type="transmembrane region" description="Helical" evidence="10">
    <location>
        <begin position="113"/>
        <end position="134"/>
    </location>
</feature>
<reference evidence="11" key="1">
    <citation type="submission" date="2025-08" db="UniProtKB">
        <authorList>
            <consortium name="RefSeq"/>
        </authorList>
    </citation>
    <scope>IDENTIFICATION</scope>
    <source>
        <tissue evidence="11">Whole insect</tissue>
    </source>
</reference>
<dbReference type="RefSeq" id="XP_028128413.1">
    <property type="nucleotide sequence ID" value="XM_028272612.1"/>
</dbReference>
<comment type="caution">
    <text evidence="10">Lacks conserved residue(s) required for the propagation of feature annotation.</text>
</comment>
<dbReference type="FunCoup" id="A0A6P7F3H0">
    <property type="interactions" value="41"/>
</dbReference>
<evidence type="ECO:0000256" key="9">
    <source>
        <dbReference type="ARBA" id="ARBA00023224"/>
    </source>
</evidence>
<dbReference type="GO" id="GO:0004984">
    <property type="term" value="F:olfactory receptor activity"/>
    <property type="evidence" value="ECO:0007669"/>
    <property type="project" value="InterPro"/>
</dbReference>
<protein>
    <recommendedName>
        <fullName evidence="10">Odorant receptor</fullName>
    </recommendedName>
</protein>
<evidence type="ECO:0000256" key="7">
    <source>
        <dbReference type="ARBA" id="ARBA00023136"/>
    </source>
</evidence>
<keyword evidence="4 10" id="KW-0812">Transmembrane</keyword>
<feature type="transmembrane region" description="Helical" evidence="10">
    <location>
        <begin position="52"/>
        <end position="71"/>
    </location>
</feature>
<dbReference type="InParanoid" id="A0A6P7F3H0"/>
<evidence type="ECO:0000256" key="1">
    <source>
        <dbReference type="ARBA" id="ARBA00004651"/>
    </source>
</evidence>
<name>A0A6P7F3H0_DIAVI</name>
<feature type="transmembrane region" description="Helical" evidence="10">
    <location>
        <begin position="12"/>
        <end position="32"/>
    </location>
</feature>
<dbReference type="AlphaFoldDB" id="A0A6P7F3H0"/>
<feature type="transmembrane region" description="Helical" evidence="10">
    <location>
        <begin position="260"/>
        <end position="281"/>
    </location>
</feature>
<evidence type="ECO:0000256" key="2">
    <source>
        <dbReference type="ARBA" id="ARBA00022475"/>
    </source>
</evidence>
<keyword evidence="7 10" id="KW-0472">Membrane</keyword>
<evidence type="ECO:0000256" key="8">
    <source>
        <dbReference type="ARBA" id="ARBA00023170"/>
    </source>
</evidence>
<proteinExistence type="inferred from homology"/>
<dbReference type="Pfam" id="PF02949">
    <property type="entry name" value="7tm_6"/>
    <property type="match status" value="1"/>
</dbReference>
<keyword evidence="2" id="KW-1003">Cell membrane</keyword>
<dbReference type="PANTHER" id="PTHR21137">
    <property type="entry name" value="ODORANT RECEPTOR"/>
    <property type="match status" value="1"/>
</dbReference>
<dbReference type="PANTHER" id="PTHR21137:SF35">
    <property type="entry name" value="ODORANT RECEPTOR 19A-RELATED"/>
    <property type="match status" value="1"/>
</dbReference>
<keyword evidence="6 10" id="KW-1133">Transmembrane helix</keyword>
<sequence length="385" mass="45808">MVYNRNDKRTVNIWYYIYSWVTFIICFLYVLSAWRAIYDNIMYAFDMQVCTQSIMCCCRFTIFIARIFYLWRESTIELLRQIMKREEQIYNSQDQEIIDLMNANIKNNRKLDWYYILFQMGVVFFYMTLAPYIFPTETVILPDTNTTVNQRSLPVSYWFPFDEEKYFNIAFGWEIFSLTLSGHMSFAMDLFFFSTLAYILGQLRILKFMLDNFEKYRAKAEAQTMSTGSTADIVTLKLFIAEHQRMMRFINEFNSCMRTLVLMDFFQTSFQIGVLIMYNLYELKRDNFLLPALGLLYLALTGGNVAIYYWYGDEITTESYDLADAIYNIKWYDKSKEFKKILTILLIRCHKEVGIEIGGITIMSRNICIGLFKGAYTFVQFALQM</sequence>